<feature type="transmembrane region" description="Helical" evidence="18">
    <location>
        <begin position="114"/>
        <end position="135"/>
    </location>
</feature>
<keyword evidence="14 18" id="KW-0830">Ubiquinone</keyword>
<evidence type="ECO:0000256" key="7">
    <source>
        <dbReference type="ARBA" id="ARBA00022660"/>
    </source>
</evidence>
<keyword evidence="10 18" id="KW-1278">Translocase</keyword>
<evidence type="ECO:0000256" key="2">
    <source>
        <dbReference type="ARBA" id="ARBA00004448"/>
    </source>
</evidence>
<evidence type="ECO:0000256" key="3">
    <source>
        <dbReference type="ARBA" id="ARBA00007012"/>
    </source>
</evidence>
<dbReference type="GO" id="GO:0006120">
    <property type="term" value="P:mitochondrial electron transport, NADH to ubiquinone"/>
    <property type="evidence" value="ECO:0007669"/>
    <property type="project" value="InterPro"/>
</dbReference>
<dbReference type="PANTHER" id="PTHR46552">
    <property type="entry name" value="NADH-UBIQUINONE OXIDOREDUCTASE CHAIN 2"/>
    <property type="match status" value="1"/>
</dbReference>
<dbReference type="PRINTS" id="PR01436">
    <property type="entry name" value="NADHDHGNASE2"/>
</dbReference>
<gene>
    <name evidence="20" type="primary">nad2</name>
</gene>
<evidence type="ECO:0000256" key="6">
    <source>
        <dbReference type="ARBA" id="ARBA00022448"/>
    </source>
</evidence>
<feature type="transmembrane region" description="Helical" evidence="18">
    <location>
        <begin position="209"/>
        <end position="232"/>
    </location>
</feature>
<keyword evidence="15 18" id="KW-0496">Mitochondrion</keyword>
<dbReference type="Pfam" id="PF00361">
    <property type="entry name" value="Proton_antipo_M"/>
    <property type="match status" value="2"/>
</dbReference>
<dbReference type="EC" id="7.1.1.2" evidence="4 18"/>
<evidence type="ECO:0000256" key="15">
    <source>
        <dbReference type="ARBA" id="ARBA00023128"/>
    </source>
</evidence>
<comment type="subcellular location">
    <subcellularLocation>
        <location evidence="2 18">Mitochondrion inner membrane</location>
        <topology evidence="2 18">Multi-pass membrane protein</topology>
    </subcellularLocation>
</comment>
<feature type="transmembrane region" description="Helical" evidence="18">
    <location>
        <begin position="170"/>
        <end position="188"/>
    </location>
</feature>
<evidence type="ECO:0000256" key="17">
    <source>
        <dbReference type="ARBA" id="ARBA00049551"/>
    </source>
</evidence>
<evidence type="ECO:0000256" key="11">
    <source>
        <dbReference type="ARBA" id="ARBA00022982"/>
    </source>
</evidence>
<evidence type="ECO:0000256" key="12">
    <source>
        <dbReference type="ARBA" id="ARBA00022989"/>
    </source>
</evidence>
<accession>A0A6B9UCU1</accession>
<keyword evidence="16 18" id="KW-0472">Membrane</keyword>
<evidence type="ECO:0000256" key="10">
    <source>
        <dbReference type="ARBA" id="ARBA00022967"/>
    </source>
</evidence>
<evidence type="ECO:0000256" key="1">
    <source>
        <dbReference type="ARBA" id="ARBA00003257"/>
    </source>
</evidence>
<evidence type="ECO:0000256" key="4">
    <source>
        <dbReference type="ARBA" id="ARBA00012944"/>
    </source>
</evidence>
<dbReference type="EMBL" id="MN660045">
    <property type="protein sequence ID" value="QHN59872.1"/>
    <property type="molecule type" value="Genomic_DNA"/>
</dbReference>
<comment type="function">
    <text evidence="18">Core subunit of the mitochondrial membrane respiratory chain NADH dehydrogenase (Complex I) which catalyzes electron transfer from NADH through the respiratory chain, using ubiquinone as an electron acceptor. Essential for the catalytic activity and assembly of complex I.</text>
</comment>
<feature type="transmembrane region" description="Helical" evidence="18">
    <location>
        <begin position="55"/>
        <end position="79"/>
    </location>
</feature>
<evidence type="ECO:0000256" key="8">
    <source>
        <dbReference type="ARBA" id="ARBA00022692"/>
    </source>
</evidence>
<feature type="domain" description="NADH:quinone oxidoreductase/Mrp antiporter transmembrane" evidence="19">
    <location>
        <begin position="69"/>
        <end position="253"/>
    </location>
</feature>
<feature type="transmembrane region" description="Helical" evidence="18">
    <location>
        <begin position="147"/>
        <end position="164"/>
    </location>
</feature>
<comment type="function">
    <text evidence="1">Core subunit of the mitochondrial membrane respiratory chain NADH dehydrogenase (Complex I) that is believed to belong to the minimal assembly required for catalysis. Complex I functions in the transfer of electrons from NADH to the respiratory chain. The immediate electron acceptor for the enzyme is believed to be ubiquinone.</text>
</comment>
<feature type="transmembrane region" description="Helical" evidence="18">
    <location>
        <begin position="238"/>
        <end position="258"/>
    </location>
</feature>
<feature type="transmembrane region" description="Helical" evidence="18">
    <location>
        <begin position="278"/>
        <end position="294"/>
    </location>
</feature>
<feature type="domain" description="NADH:quinone oxidoreductase/Mrp antiporter transmembrane" evidence="19">
    <location>
        <begin position="17"/>
        <end position="65"/>
    </location>
</feature>
<comment type="catalytic activity">
    <reaction evidence="17 18">
        <text>a ubiquinone + NADH + 5 H(+)(in) = a ubiquinol + NAD(+) + 4 H(+)(out)</text>
        <dbReference type="Rhea" id="RHEA:29091"/>
        <dbReference type="Rhea" id="RHEA-COMP:9565"/>
        <dbReference type="Rhea" id="RHEA-COMP:9566"/>
        <dbReference type="ChEBI" id="CHEBI:15378"/>
        <dbReference type="ChEBI" id="CHEBI:16389"/>
        <dbReference type="ChEBI" id="CHEBI:17976"/>
        <dbReference type="ChEBI" id="CHEBI:57540"/>
        <dbReference type="ChEBI" id="CHEBI:57945"/>
        <dbReference type="EC" id="7.1.1.2"/>
    </reaction>
</comment>
<organism evidence="20">
    <name type="scientific">Branchinella kugenumaensis</name>
    <dbReference type="NCBI Taxonomy" id="381660"/>
    <lineage>
        <taxon>Eukaryota</taxon>
        <taxon>Metazoa</taxon>
        <taxon>Ecdysozoa</taxon>
        <taxon>Arthropoda</taxon>
        <taxon>Crustacea</taxon>
        <taxon>Branchiopoda</taxon>
        <taxon>Anostraca</taxon>
        <taxon>Thamnocephalidae</taxon>
        <taxon>Branchinella</taxon>
    </lineage>
</organism>
<evidence type="ECO:0000259" key="19">
    <source>
        <dbReference type="Pfam" id="PF00361"/>
    </source>
</evidence>
<evidence type="ECO:0000256" key="13">
    <source>
        <dbReference type="ARBA" id="ARBA00023027"/>
    </source>
</evidence>
<keyword evidence="6" id="KW-0813">Transport</keyword>
<evidence type="ECO:0000256" key="5">
    <source>
        <dbReference type="ARBA" id="ARBA00021008"/>
    </source>
</evidence>
<dbReference type="GO" id="GO:0008137">
    <property type="term" value="F:NADH dehydrogenase (ubiquinone) activity"/>
    <property type="evidence" value="ECO:0007669"/>
    <property type="project" value="UniProtKB-EC"/>
</dbReference>
<evidence type="ECO:0000313" key="20">
    <source>
        <dbReference type="EMBL" id="QHN59872.1"/>
    </source>
</evidence>
<evidence type="ECO:0000256" key="18">
    <source>
        <dbReference type="RuleBase" id="RU003403"/>
    </source>
</evidence>
<sequence length="295" mass="32987">MMKWLCLSLSYVIMLSSESWLGLWMGLELNSLSFIPLIINLSKETSLKYFLVQSFGSVLFLMGVFNPLISIFSYFGLLLKAGVAPLHFWVLSVTKAMSWPILMLLLTLQKLGPLLGLALSEFSSILVIFLSAVLGSLGGFIQSNLRMIISFSSIAHLSWLLINLSSTSLFFSYFTVYSVISIFLGLTFNKMKIFSISQMNLSQNAVSKMSMALSLLSLGGLPPLLGFFIKWMTIELNFLSIFISLTLIFSTCISLFFYLKIVMIPLLSPFSHSLKSSWVTLVSLFLNCCLPLLIF</sequence>
<proteinExistence type="inferred from homology"/>
<protein>
    <recommendedName>
        <fullName evidence="5 18">NADH-ubiquinone oxidoreductase chain 2</fullName>
        <ecNumber evidence="4 18">7.1.1.2</ecNumber>
    </recommendedName>
</protein>
<dbReference type="PANTHER" id="PTHR46552:SF1">
    <property type="entry name" value="NADH-UBIQUINONE OXIDOREDUCTASE CHAIN 2"/>
    <property type="match status" value="1"/>
</dbReference>
<keyword evidence="13 18" id="KW-0520">NAD</keyword>
<dbReference type="InterPro" id="IPR001750">
    <property type="entry name" value="ND/Mrp_TM"/>
</dbReference>
<dbReference type="AlphaFoldDB" id="A0A6B9UCU1"/>
<dbReference type="GO" id="GO:0005743">
    <property type="term" value="C:mitochondrial inner membrane"/>
    <property type="evidence" value="ECO:0007669"/>
    <property type="project" value="UniProtKB-SubCell"/>
</dbReference>
<keyword evidence="7 18" id="KW-0679">Respiratory chain</keyword>
<keyword evidence="9 18" id="KW-0999">Mitochondrion inner membrane</keyword>
<evidence type="ECO:0000256" key="14">
    <source>
        <dbReference type="ARBA" id="ARBA00023075"/>
    </source>
</evidence>
<geneLocation type="mitochondrion" evidence="20"/>
<keyword evidence="11 18" id="KW-0249">Electron transport</keyword>
<name>A0A6B9UCU1_9CRUS</name>
<reference evidence="20" key="1">
    <citation type="submission" date="2019-11" db="EMBL/GenBank/DDBJ databases">
        <authorList>
            <person name="Yang R.-S."/>
        </authorList>
    </citation>
    <scope>NUCLEOTIDE SEQUENCE</scope>
</reference>
<keyword evidence="8 18" id="KW-0812">Transmembrane</keyword>
<comment type="similarity">
    <text evidence="3 18">Belongs to the complex I subunit 2 family.</text>
</comment>
<feature type="transmembrane region" description="Helical" evidence="18">
    <location>
        <begin position="86"/>
        <end position="108"/>
    </location>
</feature>
<evidence type="ECO:0000256" key="9">
    <source>
        <dbReference type="ARBA" id="ARBA00022792"/>
    </source>
</evidence>
<dbReference type="InterPro" id="IPR050175">
    <property type="entry name" value="Complex_I_Subunit_2"/>
</dbReference>
<keyword evidence="12 18" id="KW-1133">Transmembrane helix</keyword>
<dbReference type="InterPro" id="IPR003917">
    <property type="entry name" value="NADH_UbQ_OxRdtase_chain2"/>
</dbReference>
<evidence type="ECO:0000256" key="16">
    <source>
        <dbReference type="ARBA" id="ARBA00023136"/>
    </source>
</evidence>